<dbReference type="EMBL" id="JAWQEG010001175">
    <property type="protein sequence ID" value="KAK3881805.1"/>
    <property type="molecule type" value="Genomic_DNA"/>
</dbReference>
<comment type="caution">
    <text evidence="2">The sequence shown here is derived from an EMBL/GenBank/DDBJ whole genome shotgun (WGS) entry which is preliminary data.</text>
</comment>
<feature type="region of interest" description="Disordered" evidence="1">
    <location>
        <begin position="1"/>
        <end position="63"/>
    </location>
</feature>
<organism evidence="2 3">
    <name type="scientific">Petrolisthes cinctipes</name>
    <name type="common">Flat porcelain crab</name>
    <dbReference type="NCBI Taxonomy" id="88211"/>
    <lineage>
        <taxon>Eukaryota</taxon>
        <taxon>Metazoa</taxon>
        <taxon>Ecdysozoa</taxon>
        <taxon>Arthropoda</taxon>
        <taxon>Crustacea</taxon>
        <taxon>Multicrustacea</taxon>
        <taxon>Malacostraca</taxon>
        <taxon>Eumalacostraca</taxon>
        <taxon>Eucarida</taxon>
        <taxon>Decapoda</taxon>
        <taxon>Pleocyemata</taxon>
        <taxon>Anomura</taxon>
        <taxon>Galatheoidea</taxon>
        <taxon>Porcellanidae</taxon>
        <taxon>Petrolisthes</taxon>
    </lineage>
</organism>
<dbReference type="Proteomes" id="UP001286313">
    <property type="component" value="Unassembled WGS sequence"/>
</dbReference>
<proteinExistence type="predicted"/>
<sequence>MDGDTTEWGESGLERTGGGREERPSVCLSGRHPPPPPSPARTSHGGDDPTNQRAVLGDDEADETFRRNSGCSARVYFTVLVLRQCFGISSSPGRHIDEDERACEGA</sequence>
<name>A0AAE1FWR6_PETCI</name>
<evidence type="ECO:0000256" key="1">
    <source>
        <dbReference type="SAM" id="MobiDB-lite"/>
    </source>
</evidence>
<dbReference type="AlphaFoldDB" id="A0AAE1FWR6"/>
<keyword evidence="3" id="KW-1185">Reference proteome</keyword>
<protein>
    <submittedName>
        <fullName evidence="2">Uncharacterized protein</fullName>
    </submittedName>
</protein>
<gene>
    <name evidence="2" type="ORF">Pcinc_013777</name>
</gene>
<accession>A0AAE1FWR6</accession>
<reference evidence="2" key="1">
    <citation type="submission" date="2023-10" db="EMBL/GenBank/DDBJ databases">
        <title>Genome assemblies of two species of porcelain crab, Petrolisthes cinctipes and Petrolisthes manimaculis (Anomura: Porcellanidae).</title>
        <authorList>
            <person name="Angst P."/>
        </authorList>
    </citation>
    <scope>NUCLEOTIDE SEQUENCE</scope>
    <source>
        <strain evidence="2">PB745_01</strain>
        <tissue evidence="2">Gill</tissue>
    </source>
</reference>
<evidence type="ECO:0000313" key="3">
    <source>
        <dbReference type="Proteomes" id="UP001286313"/>
    </source>
</evidence>
<evidence type="ECO:0000313" key="2">
    <source>
        <dbReference type="EMBL" id="KAK3881805.1"/>
    </source>
</evidence>